<comment type="subcellular location">
    <subcellularLocation>
        <location evidence="1">Periplasm</location>
    </subcellularLocation>
</comment>
<protein>
    <recommendedName>
        <fullName evidence="4">sn-glycerol-3-phosphate-binding periplasmic protein UgpB</fullName>
    </recommendedName>
</protein>
<feature type="chain" id="PRO_5045951143" description="sn-glycerol-3-phosphate-binding periplasmic protein UgpB" evidence="8">
    <location>
        <begin position="26"/>
        <end position="440"/>
    </location>
</feature>
<keyword evidence="6 8" id="KW-0732">Signal</keyword>
<dbReference type="SUPFAM" id="SSF53850">
    <property type="entry name" value="Periplasmic binding protein-like II"/>
    <property type="match status" value="1"/>
</dbReference>
<evidence type="ECO:0000256" key="3">
    <source>
        <dbReference type="ARBA" id="ARBA00011557"/>
    </source>
</evidence>
<evidence type="ECO:0000256" key="2">
    <source>
        <dbReference type="ARBA" id="ARBA00008520"/>
    </source>
</evidence>
<evidence type="ECO:0000313" key="9">
    <source>
        <dbReference type="EMBL" id="GAA5079582.1"/>
    </source>
</evidence>
<comment type="similarity">
    <text evidence="2">Belongs to the bacterial solute-binding protein 1 family.</text>
</comment>
<evidence type="ECO:0000256" key="4">
    <source>
        <dbReference type="ARBA" id="ARBA00017470"/>
    </source>
</evidence>
<gene>
    <name evidence="9" type="primary">ugpB</name>
    <name evidence="9" type="ORF">GCM10023209_32020</name>
</gene>
<keyword evidence="5" id="KW-0813">Transport</keyword>
<evidence type="ECO:0000256" key="7">
    <source>
        <dbReference type="ARBA" id="ARBA00034473"/>
    </source>
</evidence>
<organism evidence="9 10">
    <name type="scientific">[Roseibacterium] beibuensis</name>
    <dbReference type="NCBI Taxonomy" id="1193142"/>
    <lineage>
        <taxon>Bacteria</taxon>
        <taxon>Pseudomonadati</taxon>
        <taxon>Pseudomonadota</taxon>
        <taxon>Alphaproteobacteria</taxon>
        <taxon>Rhodobacterales</taxon>
        <taxon>Roseobacteraceae</taxon>
        <taxon>Roseicyclus</taxon>
    </lineage>
</organism>
<dbReference type="InterPro" id="IPR006059">
    <property type="entry name" value="SBP"/>
</dbReference>
<dbReference type="Gene3D" id="3.40.190.10">
    <property type="entry name" value="Periplasmic binding protein-like II"/>
    <property type="match status" value="2"/>
</dbReference>
<comment type="caution">
    <text evidence="9">The sequence shown here is derived from an EMBL/GenBank/DDBJ whole genome shotgun (WGS) entry which is preliminary data.</text>
</comment>
<dbReference type="NCBIfam" id="NF008211">
    <property type="entry name" value="PRK10974.1"/>
    <property type="match status" value="1"/>
</dbReference>
<evidence type="ECO:0000256" key="5">
    <source>
        <dbReference type="ARBA" id="ARBA00022448"/>
    </source>
</evidence>
<comment type="subunit">
    <text evidence="3">The complex is composed of two ATP-binding proteins (UgpC), two transmembrane proteins (UgpA and UgpE) and a solute-binding protein (UgpB).</text>
</comment>
<comment type="function">
    <text evidence="7">Part of the ABC transporter complex UgpBAEC involved in sn-glycerol-3-phosphate (G3P) import. Binds G3P.</text>
</comment>
<dbReference type="RefSeq" id="WP_259552235.1">
    <property type="nucleotide sequence ID" value="NZ_BAABHW010000005.1"/>
</dbReference>
<dbReference type="CDD" id="cd14748">
    <property type="entry name" value="PBP2_UgpB"/>
    <property type="match status" value="1"/>
</dbReference>
<reference evidence="10" key="1">
    <citation type="journal article" date="2019" name="Int. J. Syst. Evol. Microbiol.">
        <title>The Global Catalogue of Microorganisms (GCM) 10K type strain sequencing project: providing services to taxonomists for standard genome sequencing and annotation.</title>
        <authorList>
            <consortium name="The Broad Institute Genomics Platform"/>
            <consortium name="The Broad Institute Genome Sequencing Center for Infectious Disease"/>
            <person name="Wu L."/>
            <person name="Ma J."/>
        </authorList>
    </citation>
    <scope>NUCLEOTIDE SEQUENCE [LARGE SCALE GENOMIC DNA]</scope>
    <source>
        <strain evidence="10">JCM 18015</strain>
    </source>
</reference>
<dbReference type="PANTHER" id="PTHR43649">
    <property type="entry name" value="ARABINOSE-BINDING PROTEIN-RELATED"/>
    <property type="match status" value="1"/>
</dbReference>
<dbReference type="EMBL" id="BAABHW010000005">
    <property type="protein sequence ID" value="GAA5079582.1"/>
    <property type="molecule type" value="Genomic_DNA"/>
</dbReference>
<accession>A0ABP9LPG9</accession>
<dbReference type="Pfam" id="PF13416">
    <property type="entry name" value="SBP_bac_8"/>
    <property type="match status" value="1"/>
</dbReference>
<dbReference type="PANTHER" id="PTHR43649:SF31">
    <property type="entry name" value="SN-GLYCEROL-3-PHOSPHATE-BINDING PERIPLASMIC PROTEIN UGPB"/>
    <property type="match status" value="1"/>
</dbReference>
<dbReference type="Proteomes" id="UP001499910">
    <property type="component" value="Unassembled WGS sequence"/>
</dbReference>
<dbReference type="InterPro" id="IPR050490">
    <property type="entry name" value="Bact_solute-bd_prot1"/>
</dbReference>
<evidence type="ECO:0000256" key="1">
    <source>
        <dbReference type="ARBA" id="ARBA00004418"/>
    </source>
</evidence>
<keyword evidence="10" id="KW-1185">Reference proteome</keyword>
<name>A0ABP9LPG9_9RHOB</name>
<evidence type="ECO:0000313" key="10">
    <source>
        <dbReference type="Proteomes" id="UP001499910"/>
    </source>
</evidence>
<sequence length="440" mass="47695">MTFRILAAASAASAVAISAALPAFAQDRAEVEFWHAMGGQLGERVDQFASDFNATQDSCTVTAVYQGNYTETMTSAIAAFRAGEQPHIVQVFEVGTATMMSAADNGAIYPVHQLMEDAGIEFDEAAYLPGVISYYSDTDGNLLSLPFNSSTPVMWYNATLLEENGLDVPTTWDEVWAAARVLRDAGVPSPVGFGWQSWTQIENYSAWHDLPMGTQENGFAGTDTEFTFNNEAVVNHIQAIADAGEEGLFTYGGRRGDSRGMFVNGETAMWINSSAYYGGFVNDITEFEFSQAMMPLDTAVADAPQNSIIGGATLWVLQGGEEAEYACTAQFLSFLSTAEQQADWAGSTGYVPITTAAYELMGEQGFFDENPGTDVAIQQLTLNQPTPNSRGVRFGNFVQIRDVINEELEAVWSGDKTAQEAMDAAVERGNELLRRFEAAN</sequence>
<evidence type="ECO:0000256" key="8">
    <source>
        <dbReference type="SAM" id="SignalP"/>
    </source>
</evidence>
<feature type="signal peptide" evidence="8">
    <location>
        <begin position="1"/>
        <end position="25"/>
    </location>
</feature>
<proteinExistence type="inferred from homology"/>
<evidence type="ECO:0000256" key="6">
    <source>
        <dbReference type="ARBA" id="ARBA00022729"/>
    </source>
</evidence>